<protein>
    <submittedName>
        <fullName evidence="2">Uncharacterized protein</fullName>
    </submittedName>
</protein>
<reference evidence="2 3" key="1">
    <citation type="journal article" date="2015" name="Genome Biol. Evol.">
        <title>Comparative Genomics of a Bacterivorous Green Alga Reveals Evolutionary Causalities and Consequences of Phago-Mixotrophic Mode of Nutrition.</title>
        <authorList>
            <person name="Burns J.A."/>
            <person name="Paasch A."/>
            <person name="Narechania A."/>
            <person name="Kim E."/>
        </authorList>
    </citation>
    <scope>NUCLEOTIDE SEQUENCE [LARGE SCALE GENOMIC DNA]</scope>
    <source>
        <strain evidence="2 3">PLY_AMNH</strain>
    </source>
</reference>
<comment type="caution">
    <text evidence="2">The sequence shown here is derived from an EMBL/GenBank/DDBJ whole genome shotgun (WGS) entry which is preliminary data.</text>
</comment>
<feature type="region of interest" description="Disordered" evidence="1">
    <location>
        <begin position="76"/>
        <end position="101"/>
    </location>
</feature>
<evidence type="ECO:0000313" key="2">
    <source>
        <dbReference type="EMBL" id="KAK3252880.1"/>
    </source>
</evidence>
<sequence>MLLHMRSTEDVQTVELGTVFPDGAVVLVIGGVSSTPGSTSDVKTGCVNVETATHESSQASASPPRPEIKQEHFVYDLTESPPPPKDSNESTKSSSAGIEPKLKHKVKSEYTAYTGPAIPIDFSQHVDLSQDVAPVHPEELVDELPVPLLPGVVYKPRAGVFSPWRDFLKYDPQTWLRSSDKKRIKGRLTRTTRCGGALSCTNDACLVYRQTGDRNHSKFTGTFKNRNLACAHCNAEPRHSGNCPFRVTTEEDSDWNILVLSTGTDAHNHTVLTTDNPSVNEIKTAKTRAAEVLNTGGVRNVCDVKRTLLTETVFPKDSSFDPSQLPDIARKMKVIDKAVDQNFVRGRRQDEGMKAVSEWAAQHGKGLLQSFADEGNIDSFAHTFVMSSVGVDGGVDLVLRMHPNSSDDYLRSAYVHLDFVHRKVSGDWVTMGAHVFSIEANALLTIATMNVPKDCTETQVLFWTLVKQTVAAEHPRAEVLFYGFMGDAAGICRSVELNASSDIGSAPLTLTGERVLGGEAPRGSPGNPGGGLRGAYTGVAPGAPPPYWRESARPPPFTGAPIPAVRPAGHAPELRRALADRQARSARSRLTEPAGRAGGGAGPTPPTTTRPTDKFFTIGVFVCPDGFKALDKPATFISSADGLKDLFIVMLWSVDGWEVGKVAKYAPKRVRHNYDILWSEGLRGSKLYLD</sequence>
<evidence type="ECO:0000256" key="1">
    <source>
        <dbReference type="SAM" id="MobiDB-lite"/>
    </source>
</evidence>
<feature type="region of interest" description="Disordered" evidence="1">
    <location>
        <begin position="515"/>
        <end position="537"/>
    </location>
</feature>
<dbReference type="EMBL" id="LGRX02025112">
    <property type="protein sequence ID" value="KAK3252880.1"/>
    <property type="molecule type" value="Genomic_DNA"/>
</dbReference>
<feature type="region of interest" description="Disordered" evidence="1">
    <location>
        <begin position="578"/>
        <end position="611"/>
    </location>
</feature>
<name>A0AAE0F770_9CHLO</name>
<proteinExistence type="predicted"/>
<gene>
    <name evidence="2" type="ORF">CYMTET_37841</name>
</gene>
<dbReference type="AlphaFoldDB" id="A0AAE0F770"/>
<organism evidence="2 3">
    <name type="scientific">Cymbomonas tetramitiformis</name>
    <dbReference type="NCBI Taxonomy" id="36881"/>
    <lineage>
        <taxon>Eukaryota</taxon>
        <taxon>Viridiplantae</taxon>
        <taxon>Chlorophyta</taxon>
        <taxon>Pyramimonadophyceae</taxon>
        <taxon>Pyramimonadales</taxon>
        <taxon>Pyramimonadaceae</taxon>
        <taxon>Cymbomonas</taxon>
    </lineage>
</organism>
<evidence type="ECO:0000313" key="3">
    <source>
        <dbReference type="Proteomes" id="UP001190700"/>
    </source>
</evidence>
<dbReference type="Proteomes" id="UP001190700">
    <property type="component" value="Unassembled WGS sequence"/>
</dbReference>
<keyword evidence="3" id="KW-1185">Reference proteome</keyword>
<accession>A0AAE0F770</accession>